<reference evidence="2 3" key="1">
    <citation type="submission" date="2019-05" db="EMBL/GenBank/DDBJ databases">
        <title>Complete genome sequence of Izhakiella calystegiae KSNA2, an endophyte isolated from beach morning glory (Calystegia soldanella).</title>
        <authorList>
            <person name="Jiang L."/>
            <person name="Jeong J.C."/>
            <person name="Kim C.Y."/>
            <person name="Kim D.H."/>
            <person name="Kim S.W."/>
            <person name="Lee j."/>
        </authorList>
    </citation>
    <scope>NUCLEOTIDE SEQUENCE [LARGE SCALE GENOMIC DNA]</scope>
    <source>
        <strain evidence="2 3">KSNA2</strain>
    </source>
</reference>
<keyword evidence="1" id="KW-1133">Transmembrane helix</keyword>
<keyword evidence="1" id="KW-0472">Membrane</keyword>
<sequence length="154" mass="16656">MSSHTIIVTTIVTYIITMPGVSLYAKSRIKNTGDYHLAGRHPGTIMLAGTLAVAQITACKRVVITVGIIIAFFSRQIIELLVFAFTIHAAGPFAACLFGLLADNVTPRAGLFWQIAGAPPGHLRRYCRLFGQSVQFSAGSEIRQIPGHSRVAIY</sequence>
<feature type="transmembrane region" description="Helical" evidence="1">
    <location>
        <begin position="45"/>
        <end position="74"/>
    </location>
</feature>
<keyword evidence="1" id="KW-0812">Transmembrane</keyword>
<feature type="transmembrane region" description="Helical" evidence="1">
    <location>
        <begin position="80"/>
        <end position="102"/>
    </location>
</feature>
<dbReference type="AlphaFoldDB" id="A0A4P8YLW5"/>
<keyword evidence="3" id="KW-1185">Reference proteome</keyword>
<dbReference type="OrthoDB" id="9789704at2"/>
<gene>
    <name evidence="2" type="ORF">FEM41_14990</name>
</gene>
<protein>
    <submittedName>
        <fullName evidence="2">Uncharacterized protein</fullName>
    </submittedName>
</protein>
<dbReference type="RefSeq" id="WP_138096859.1">
    <property type="nucleotide sequence ID" value="NZ_CP040428.1"/>
</dbReference>
<proteinExistence type="predicted"/>
<accession>A0A4P8YLW5</accession>
<feature type="transmembrane region" description="Helical" evidence="1">
    <location>
        <begin position="6"/>
        <end position="25"/>
    </location>
</feature>
<dbReference type="EMBL" id="CP040428">
    <property type="protein sequence ID" value="QCT20858.1"/>
    <property type="molecule type" value="Genomic_DNA"/>
</dbReference>
<evidence type="ECO:0000256" key="1">
    <source>
        <dbReference type="SAM" id="Phobius"/>
    </source>
</evidence>
<evidence type="ECO:0000313" key="3">
    <source>
        <dbReference type="Proteomes" id="UP000302163"/>
    </source>
</evidence>
<name>A0A4P8YLW5_9ENTR</name>
<dbReference type="KEGG" id="izh:FEM41_14990"/>
<dbReference type="Proteomes" id="UP000302163">
    <property type="component" value="Chromosome"/>
</dbReference>
<evidence type="ECO:0000313" key="2">
    <source>
        <dbReference type="EMBL" id="QCT20858.1"/>
    </source>
</evidence>
<organism evidence="2 3">
    <name type="scientific">Jejubacter calystegiae</name>
    <dbReference type="NCBI Taxonomy" id="2579935"/>
    <lineage>
        <taxon>Bacteria</taxon>
        <taxon>Pseudomonadati</taxon>
        <taxon>Pseudomonadota</taxon>
        <taxon>Gammaproteobacteria</taxon>
        <taxon>Enterobacterales</taxon>
        <taxon>Enterobacteriaceae</taxon>
        <taxon>Jejubacter</taxon>
    </lineage>
</organism>